<feature type="region of interest" description="Disordered" evidence="8">
    <location>
        <begin position="550"/>
        <end position="576"/>
    </location>
</feature>
<evidence type="ECO:0000256" key="4">
    <source>
        <dbReference type="ARBA" id="ARBA00022692"/>
    </source>
</evidence>
<dbReference type="OrthoDB" id="5376138at2759"/>
<evidence type="ECO:0000256" key="6">
    <source>
        <dbReference type="ARBA" id="ARBA00023136"/>
    </source>
</evidence>
<feature type="transmembrane region" description="Helical" evidence="9">
    <location>
        <begin position="182"/>
        <end position="204"/>
    </location>
</feature>
<accession>A0A5C3LGG6</accession>
<proteinExistence type="inferred from homology"/>
<dbReference type="InterPro" id="IPR020846">
    <property type="entry name" value="MFS_dom"/>
</dbReference>
<feature type="transmembrane region" description="Helical" evidence="9">
    <location>
        <begin position="412"/>
        <end position="430"/>
    </location>
</feature>
<keyword evidence="5 9" id="KW-1133">Transmembrane helix</keyword>
<feature type="transmembrane region" description="Helical" evidence="9">
    <location>
        <begin position="298"/>
        <end position="317"/>
    </location>
</feature>
<sequence length="576" mass="62763">MSKTAVAVGPTTELAYERNPRNWSTVRRWYIAMVIWNLVAPIDMCSTLYSGAQSQVQDRFGVSHFVVTLGVGLVNFGFAIGPLIGAPLSELYGRQPVYIGTAVSFTLFSLGSAVSQSISALLITRFFSGFLGAAVFSNFGGSLSDMFTPDERGPLVALFALVLQGAPTIGPVPGSFMGQYVGWRWIMGLTALWSAFITIPVLFLPETEVGAIKRKILRQANGRKWWQFGDGQNEKGKSGKDVWGKALLTPLMMLFWEPIVAATSLYHAFIYGLLFILLEAYPYVFRNTYNFSLSSTGLVFISPWIGNVVGVLLYFGYFKPSYTKKQHALHELNDTILSSNPSSLIQKDLKPEARLPGMLVSAVLVPVGLFWFALTCSHPSIHWMVPTLSGIPVGAGMTLLQLSLSNYYIDLYPTLSASALAANVFVRNMLATWFPTFSVPMYEKLGMQNAGLVLAGISLAGIPGGWVLWKFGGRLRSMSGRAAQDSAYMVHGDGFYAEKNSQQISAVPSSSGNSTIIASSGGMKEFVTTQDLQEKNDLAVDHCQHDEHLQAPLGDFEDPNTTRAGLGLGARKDVES</sequence>
<dbReference type="Pfam" id="PF07690">
    <property type="entry name" value="MFS_1"/>
    <property type="match status" value="1"/>
</dbReference>
<keyword evidence="12" id="KW-1185">Reference proteome</keyword>
<reference evidence="11 12" key="1">
    <citation type="journal article" date="2019" name="Nat. Ecol. Evol.">
        <title>Megaphylogeny resolves global patterns of mushroom evolution.</title>
        <authorList>
            <person name="Varga T."/>
            <person name="Krizsan K."/>
            <person name="Foldi C."/>
            <person name="Dima B."/>
            <person name="Sanchez-Garcia M."/>
            <person name="Sanchez-Ramirez S."/>
            <person name="Szollosi G.J."/>
            <person name="Szarkandi J.G."/>
            <person name="Papp V."/>
            <person name="Albert L."/>
            <person name="Andreopoulos W."/>
            <person name="Angelini C."/>
            <person name="Antonin V."/>
            <person name="Barry K.W."/>
            <person name="Bougher N.L."/>
            <person name="Buchanan P."/>
            <person name="Buyck B."/>
            <person name="Bense V."/>
            <person name="Catcheside P."/>
            <person name="Chovatia M."/>
            <person name="Cooper J."/>
            <person name="Damon W."/>
            <person name="Desjardin D."/>
            <person name="Finy P."/>
            <person name="Geml J."/>
            <person name="Haridas S."/>
            <person name="Hughes K."/>
            <person name="Justo A."/>
            <person name="Karasinski D."/>
            <person name="Kautmanova I."/>
            <person name="Kiss B."/>
            <person name="Kocsube S."/>
            <person name="Kotiranta H."/>
            <person name="LaButti K.M."/>
            <person name="Lechner B.E."/>
            <person name="Liimatainen K."/>
            <person name="Lipzen A."/>
            <person name="Lukacs Z."/>
            <person name="Mihaltcheva S."/>
            <person name="Morgado L.N."/>
            <person name="Niskanen T."/>
            <person name="Noordeloos M.E."/>
            <person name="Ohm R.A."/>
            <person name="Ortiz-Santana B."/>
            <person name="Ovrebo C."/>
            <person name="Racz N."/>
            <person name="Riley R."/>
            <person name="Savchenko A."/>
            <person name="Shiryaev A."/>
            <person name="Soop K."/>
            <person name="Spirin V."/>
            <person name="Szebenyi C."/>
            <person name="Tomsovsky M."/>
            <person name="Tulloss R.E."/>
            <person name="Uehling J."/>
            <person name="Grigoriev I.V."/>
            <person name="Vagvolgyi C."/>
            <person name="Papp T."/>
            <person name="Martin F.M."/>
            <person name="Miettinen O."/>
            <person name="Hibbett D.S."/>
            <person name="Nagy L.G."/>
        </authorList>
    </citation>
    <scope>NUCLEOTIDE SEQUENCE [LARGE SCALE GENOMIC DNA]</scope>
    <source>
        <strain evidence="11 12">CBS 166.37</strain>
    </source>
</reference>
<dbReference type="STRING" id="68775.A0A5C3LGG6"/>
<dbReference type="GO" id="GO:0005886">
    <property type="term" value="C:plasma membrane"/>
    <property type="evidence" value="ECO:0007669"/>
    <property type="project" value="UniProtKB-SubCell"/>
</dbReference>
<dbReference type="PROSITE" id="PS50850">
    <property type="entry name" value="MFS"/>
    <property type="match status" value="1"/>
</dbReference>
<name>A0A5C3LGG6_9AGAR</name>
<evidence type="ECO:0000256" key="3">
    <source>
        <dbReference type="ARBA" id="ARBA00022475"/>
    </source>
</evidence>
<feature type="domain" description="Major facilitator superfamily (MFS) profile" evidence="10">
    <location>
        <begin position="29"/>
        <end position="473"/>
    </location>
</feature>
<gene>
    <name evidence="11" type="ORF">BDQ12DRAFT_659520</name>
</gene>
<feature type="transmembrane region" description="Helical" evidence="9">
    <location>
        <begin position="29"/>
        <end position="49"/>
    </location>
</feature>
<feature type="transmembrane region" description="Helical" evidence="9">
    <location>
        <begin position="120"/>
        <end position="141"/>
    </location>
</feature>
<evidence type="ECO:0000256" key="8">
    <source>
        <dbReference type="SAM" id="MobiDB-lite"/>
    </source>
</evidence>
<feature type="transmembrane region" description="Helical" evidence="9">
    <location>
        <begin position="254"/>
        <end position="278"/>
    </location>
</feature>
<evidence type="ECO:0000256" key="5">
    <source>
        <dbReference type="ARBA" id="ARBA00022989"/>
    </source>
</evidence>
<feature type="transmembrane region" description="Helical" evidence="9">
    <location>
        <begin position="355"/>
        <end position="374"/>
    </location>
</feature>
<evidence type="ECO:0000256" key="9">
    <source>
        <dbReference type="SAM" id="Phobius"/>
    </source>
</evidence>
<dbReference type="InterPro" id="IPR036259">
    <property type="entry name" value="MFS_trans_sf"/>
</dbReference>
<evidence type="ECO:0000256" key="1">
    <source>
        <dbReference type="ARBA" id="ARBA00004651"/>
    </source>
</evidence>
<evidence type="ECO:0000313" key="12">
    <source>
        <dbReference type="Proteomes" id="UP000308652"/>
    </source>
</evidence>
<feature type="transmembrane region" description="Helical" evidence="9">
    <location>
        <begin position="450"/>
        <end position="469"/>
    </location>
</feature>
<dbReference type="GO" id="GO:0022857">
    <property type="term" value="F:transmembrane transporter activity"/>
    <property type="evidence" value="ECO:0007669"/>
    <property type="project" value="InterPro"/>
</dbReference>
<protein>
    <submittedName>
        <fullName evidence="11">Major facilitator superfamily domain-containing protein</fullName>
    </submittedName>
</protein>
<evidence type="ECO:0000313" key="11">
    <source>
        <dbReference type="EMBL" id="TFK32214.1"/>
    </source>
</evidence>
<dbReference type="InterPro" id="IPR011701">
    <property type="entry name" value="MFS"/>
</dbReference>
<dbReference type="PANTHER" id="PTHR23502">
    <property type="entry name" value="MAJOR FACILITATOR SUPERFAMILY"/>
    <property type="match status" value="1"/>
</dbReference>
<dbReference type="PANTHER" id="PTHR23502:SF186">
    <property type="entry name" value="MAJOR FACILITATOR SUPERFAMILY (MFS) PROFILE DOMAIN-CONTAINING PROTEIN"/>
    <property type="match status" value="1"/>
</dbReference>
<organism evidence="11 12">
    <name type="scientific">Crucibulum laeve</name>
    <dbReference type="NCBI Taxonomy" id="68775"/>
    <lineage>
        <taxon>Eukaryota</taxon>
        <taxon>Fungi</taxon>
        <taxon>Dikarya</taxon>
        <taxon>Basidiomycota</taxon>
        <taxon>Agaricomycotina</taxon>
        <taxon>Agaricomycetes</taxon>
        <taxon>Agaricomycetidae</taxon>
        <taxon>Agaricales</taxon>
        <taxon>Agaricineae</taxon>
        <taxon>Nidulariaceae</taxon>
        <taxon>Crucibulum</taxon>
    </lineage>
</organism>
<keyword evidence="6 9" id="KW-0472">Membrane</keyword>
<evidence type="ECO:0000259" key="10">
    <source>
        <dbReference type="PROSITE" id="PS50850"/>
    </source>
</evidence>
<dbReference type="SUPFAM" id="SSF103473">
    <property type="entry name" value="MFS general substrate transporter"/>
    <property type="match status" value="1"/>
</dbReference>
<comment type="similarity">
    <text evidence="7">Belongs to the major facilitator superfamily. DHA1 family. Polyamines/proton antiporter (TC 2.A.1.2.16) subfamily.</text>
</comment>
<feature type="transmembrane region" description="Helical" evidence="9">
    <location>
        <begin position="96"/>
        <end position="114"/>
    </location>
</feature>
<keyword evidence="4 9" id="KW-0812">Transmembrane</keyword>
<dbReference type="CDD" id="cd17323">
    <property type="entry name" value="MFS_Tpo1_MDR_like"/>
    <property type="match status" value="1"/>
</dbReference>
<feature type="transmembrane region" description="Helical" evidence="9">
    <location>
        <begin position="61"/>
        <end position="84"/>
    </location>
</feature>
<evidence type="ECO:0000256" key="7">
    <source>
        <dbReference type="ARBA" id="ARBA00038459"/>
    </source>
</evidence>
<dbReference type="Proteomes" id="UP000308652">
    <property type="component" value="Unassembled WGS sequence"/>
</dbReference>
<dbReference type="EMBL" id="ML213682">
    <property type="protein sequence ID" value="TFK32214.1"/>
    <property type="molecule type" value="Genomic_DNA"/>
</dbReference>
<evidence type="ECO:0000256" key="2">
    <source>
        <dbReference type="ARBA" id="ARBA00022448"/>
    </source>
</evidence>
<keyword evidence="2" id="KW-0813">Transport</keyword>
<keyword evidence="3" id="KW-1003">Cell membrane</keyword>
<dbReference type="AlphaFoldDB" id="A0A5C3LGG6"/>
<comment type="subcellular location">
    <subcellularLocation>
        <location evidence="1">Cell membrane</location>
        <topology evidence="1">Multi-pass membrane protein</topology>
    </subcellularLocation>
</comment>
<feature type="transmembrane region" description="Helical" evidence="9">
    <location>
        <begin position="380"/>
        <end position="400"/>
    </location>
</feature>
<dbReference type="Gene3D" id="1.20.1250.20">
    <property type="entry name" value="MFS general substrate transporter like domains"/>
    <property type="match status" value="1"/>
</dbReference>